<organism evidence="10 11">
    <name type="scientific">Helcococcus kunzii ATCC 51366</name>
    <dbReference type="NCBI Taxonomy" id="883114"/>
    <lineage>
        <taxon>Bacteria</taxon>
        <taxon>Bacillati</taxon>
        <taxon>Bacillota</taxon>
        <taxon>Tissierellia</taxon>
        <taxon>Tissierellales</taxon>
        <taxon>Peptoniphilaceae</taxon>
        <taxon>Helcococcus</taxon>
    </lineage>
</organism>
<comment type="caution">
    <text evidence="10">The sequence shown here is derived from an EMBL/GenBank/DDBJ whole genome shotgun (WGS) entry which is preliminary data.</text>
</comment>
<dbReference type="PATRIC" id="fig|883114.3.peg.114"/>
<evidence type="ECO:0000256" key="3">
    <source>
        <dbReference type="ARBA" id="ARBA00022448"/>
    </source>
</evidence>
<dbReference type="OrthoDB" id="9785113at2"/>
<dbReference type="GO" id="GO:0035435">
    <property type="term" value="P:phosphate ion transmembrane transport"/>
    <property type="evidence" value="ECO:0007669"/>
    <property type="project" value="InterPro"/>
</dbReference>
<dbReference type="STRING" id="883114.HMPREF9709_00114"/>
<dbReference type="CDD" id="cd06261">
    <property type="entry name" value="TM_PBP2"/>
    <property type="match status" value="1"/>
</dbReference>
<dbReference type="NCBIfam" id="TIGR00974">
    <property type="entry name" value="3a0107s02c"/>
    <property type="match status" value="1"/>
</dbReference>
<evidence type="ECO:0000313" key="10">
    <source>
        <dbReference type="EMBL" id="EHR36018.1"/>
    </source>
</evidence>
<dbReference type="PANTHER" id="PTHR43470:SF3">
    <property type="entry name" value="PHOSPHATE TRANSPORT SYSTEM PERMEASE PROTEIN PSTA-RELATED"/>
    <property type="match status" value="1"/>
</dbReference>
<feature type="transmembrane region" description="Helical" evidence="8">
    <location>
        <begin position="130"/>
        <end position="150"/>
    </location>
</feature>
<keyword evidence="7 8" id="KW-0472">Membrane</keyword>
<dbReference type="InterPro" id="IPR000515">
    <property type="entry name" value="MetI-like"/>
</dbReference>
<dbReference type="GO" id="GO:0005315">
    <property type="term" value="F:phosphate transmembrane transporter activity"/>
    <property type="evidence" value="ECO:0007669"/>
    <property type="project" value="InterPro"/>
</dbReference>
<dbReference type="Gene3D" id="1.10.3720.10">
    <property type="entry name" value="MetI-like"/>
    <property type="match status" value="1"/>
</dbReference>
<feature type="domain" description="ABC transmembrane type-1" evidence="9">
    <location>
        <begin position="62"/>
        <end position="264"/>
    </location>
</feature>
<feature type="transmembrane region" description="Helical" evidence="8">
    <location>
        <begin position="100"/>
        <end position="124"/>
    </location>
</feature>
<keyword evidence="5 8" id="KW-0812">Transmembrane</keyword>
<dbReference type="Pfam" id="PF00528">
    <property type="entry name" value="BPD_transp_1"/>
    <property type="match status" value="1"/>
</dbReference>
<keyword evidence="4 8" id="KW-1003">Cell membrane</keyword>
<reference evidence="10 11" key="1">
    <citation type="submission" date="2012-01" db="EMBL/GenBank/DDBJ databases">
        <title>The Genome Sequence of Helcococcus kunzii ATCC 51366.</title>
        <authorList>
            <consortium name="The Broad Institute Genome Sequencing Platform"/>
            <person name="Earl A."/>
            <person name="Ward D."/>
            <person name="Feldgarden M."/>
            <person name="Gevers D."/>
            <person name="Huys G."/>
            <person name="Young S.K."/>
            <person name="Zeng Q."/>
            <person name="Gargeya S."/>
            <person name="Fitzgerald M."/>
            <person name="Haas B."/>
            <person name="Abouelleil A."/>
            <person name="Alvarado L."/>
            <person name="Arachchi H.M."/>
            <person name="Berlin A."/>
            <person name="Chapman S.B."/>
            <person name="Gearin G."/>
            <person name="Goldberg J."/>
            <person name="Griggs A."/>
            <person name="Gujja S."/>
            <person name="Hansen M."/>
            <person name="Heiman D."/>
            <person name="Howarth C."/>
            <person name="Larimer J."/>
            <person name="Lui A."/>
            <person name="MacDonald P.J.P."/>
            <person name="McCowen C."/>
            <person name="Montmayeur A."/>
            <person name="Murphy C."/>
            <person name="Neiman D."/>
            <person name="Pearson M."/>
            <person name="Priest M."/>
            <person name="Roberts A."/>
            <person name="Saif S."/>
            <person name="Shea T."/>
            <person name="Sisk P."/>
            <person name="Stolte C."/>
            <person name="Sykes S."/>
            <person name="Wortman J."/>
            <person name="Nusbaum C."/>
            <person name="Birren B."/>
        </authorList>
    </citation>
    <scope>NUCLEOTIDE SEQUENCE [LARGE SCALE GENOMIC DNA]</scope>
    <source>
        <strain evidence="10 11">ATCC 51366</strain>
    </source>
</reference>
<dbReference type="eggNOG" id="COG0581">
    <property type="taxonomic scope" value="Bacteria"/>
</dbReference>
<protein>
    <recommendedName>
        <fullName evidence="8">Phosphate transport system permease protein PstA</fullName>
    </recommendedName>
</protein>
<evidence type="ECO:0000256" key="1">
    <source>
        <dbReference type="ARBA" id="ARBA00004651"/>
    </source>
</evidence>
<evidence type="ECO:0000256" key="7">
    <source>
        <dbReference type="ARBA" id="ARBA00023136"/>
    </source>
</evidence>
<proteinExistence type="inferred from homology"/>
<keyword evidence="6 8" id="KW-1133">Transmembrane helix</keyword>
<dbReference type="GO" id="GO:0005886">
    <property type="term" value="C:plasma membrane"/>
    <property type="evidence" value="ECO:0007669"/>
    <property type="project" value="UniProtKB-SubCell"/>
</dbReference>
<feature type="transmembrane region" description="Helical" evidence="8">
    <location>
        <begin position="179"/>
        <end position="203"/>
    </location>
</feature>
<comment type="subcellular location">
    <subcellularLocation>
        <location evidence="1 8">Cell membrane</location>
        <topology evidence="1 8">Multi-pass membrane protein</topology>
    </subcellularLocation>
</comment>
<dbReference type="Proteomes" id="UP000004191">
    <property type="component" value="Unassembled WGS sequence"/>
</dbReference>
<name>H3NLD7_9FIRM</name>
<evidence type="ECO:0000256" key="8">
    <source>
        <dbReference type="RuleBase" id="RU363043"/>
    </source>
</evidence>
<keyword evidence="11" id="KW-1185">Reference proteome</keyword>
<gene>
    <name evidence="10" type="ORF">HMPREF9709_00114</name>
</gene>
<dbReference type="PANTHER" id="PTHR43470">
    <property type="entry name" value="PHOSPHATE TRANSPORT SYSTEM PERMEASE PROTEIN PSTA-RELATED"/>
    <property type="match status" value="1"/>
</dbReference>
<dbReference type="HOGENOM" id="CLU_033621_2_2_9"/>
<dbReference type="GeneID" id="96998137"/>
<dbReference type="InterPro" id="IPR035906">
    <property type="entry name" value="MetI-like_sf"/>
</dbReference>
<feature type="transmembrane region" description="Helical" evidence="8">
    <location>
        <begin position="62"/>
        <end position="88"/>
    </location>
</feature>
<dbReference type="SUPFAM" id="SSF161098">
    <property type="entry name" value="MetI-like"/>
    <property type="match status" value="1"/>
</dbReference>
<feature type="transmembrane region" description="Helical" evidence="8">
    <location>
        <begin position="246"/>
        <end position="264"/>
    </location>
</feature>
<dbReference type="AlphaFoldDB" id="H3NLD7"/>
<dbReference type="EMBL" id="AGEI01000003">
    <property type="protein sequence ID" value="EHR36018.1"/>
    <property type="molecule type" value="Genomic_DNA"/>
</dbReference>
<evidence type="ECO:0000256" key="6">
    <source>
        <dbReference type="ARBA" id="ARBA00022989"/>
    </source>
</evidence>
<keyword evidence="3" id="KW-0813">Transport</keyword>
<comment type="caution">
    <text evidence="8">Lacks conserved residue(s) required for the propagation of feature annotation.</text>
</comment>
<dbReference type="PROSITE" id="PS50928">
    <property type="entry name" value="ABC_TM1"/>
    <property type="match status" value="1"/>
</dbReference>
<dbReference type="InterPro" id="IPR005672">
    <property type="entry name" value="Phosphate_PstA"/>
</dbReference>
<evidence type="ECO:0000313" key="11">
    <source>
        <dbReference type="Proteomes" id="UP000004191"/>
    </source>
</evidence>
<sequence>MNKRQKSFSSIMKAIMYVFVVFTFALLLWIIGSVVLQGIPKLTKEMFSLVFTTENLSMLPSIINTLTVIVITLAISIPIGLFTAIYLVEYAPRGSKFVKVVRMATETLQGIPSIVFGLFGYIFFVRVVGLGYSILAGTFTLTIMVLPLIIRATEEALIAVDDKLRQASYGLGARKLRTVFNVVLPPAMNGIISGIILAIGRIFGETAALQFTAGTFEQIAKPTQQGSTLAVFMYNLTAEGRHTKEAYASAFVLLLFVILINWLASRLGSRIGGINE</sequence>
<dbReference type="RefSeq" id="WP_005396939.1">
    <property type="nucleotide sequence ID" value="NZ_JH601088.1"/>
</dbReference>
<evidence type="ECO:0000259" key="9">
    <source>
        <dbReference type="PROSITE" id="PS50928"/>
    </source>
</evidence>
<comment type="similarity">
    <text evidence="2 8">Belongs to the binding-protein-dependent transport system permease family. CysTW subfamily.</text>
</comment>
<accession>H3NLD7</accession>
<evidence type="ECO:0000256" key="4">
    <source>
        <dbReference type="ARBA" id="ARBA00022475"/>
    </source>
</evidence>
<evidence type="ECO:0000256" key="5">
    <source>
        <dbReference type="ARBA" id="ARBA00022692"/>
    </source>
</evidence>
<evidence type="ECO:0000256" key="2">
    <source>
        <dbReference type="ARBA" id="ARBA00007069"/>
    </source>
</evidence>